<protein>
    <recommendedName>
        <fullName evidence="3">Restriction endonuclease DdeI</fullName>
    </recommendedName>
</protein>
<dbReference type="Proteomes" id="UP000183967">
    <property type="component" value="Unassembled WGS sequence"/>
</dbReference>
<dbReference type="EMBL" id="FQXO01000070">
    <property type="protein sequence ID" value="SHH77681.1"/>
    <property type="molecule type" value="Genomic_DNA"/>
</dbReference>
<accession>A0A1M5VQX3</accession>
<evidence type="ECO:0008006" key="3">
    <source>
        <dbReference type="Google" id="ProtNLM"/>
    </source>
</evidence>
<name>A0A1M5VQX3_9FIRM</name>
<gene>
    <name evidence="1" type="ORF">SAMN02745135_02077</name>
</gene>
<evidence type="ECO:0000313" key="1">
    <source>
        <dbReference type="EMBL" id="SHH77681.1"/>
    </source>
</evidence>
<organism evidence="1 2">
    <name type="scientific">Caloranaerobacter azorensis DSM 13643</name>
    <dbReference type="NCBI Taxonomy" id="1121264"/>
    <lineage>
        <taxon>Bacteria</taxon>
        <taxon>Bacillati</taxon>
        <taxon>Bacillota</taxon>
        <taxon>Tissierellia</taxon>
        <taxon>Tissierellales</taxon>
        <taxon>Thermohalobacteraceae</taxon>
        <taxon>Caloranaerobacter</taxon>
    </lineage>
</organism>
<keyword evidence="2" id="KW-1185">Reference proteome</keyword>
<dbReference type="RefSeq" id="WP_197051364.1">
    <property type="nucleotide sequence ID" value="NZ_FQXO01000070.1"/>
</dbReference>
<proteinExistence type="predicted"/>
<reference evidence="2" key="1">
    <citation type="submission" date="2016-11" db="EMBL/GenBank/DDBJ databases">
        <authorList>
            <person name="Varghese N."/>
            <person name="Submissions S."/>
        </authorList>
    </citation>
    <scope>NUCLEOTIDE SEQUENCE [LARGE SCALE GENOMIC DNA]</scope>
    <source>
        <strain evidence="2">DSM 13643</strain>
    </source>
</reference>
<evidence type="ECO:0000313" key="2">
    <source>
        <dbReference type="Proteomes" id="UP000183967"/>
    </source>
</evidence>
<dbReference type="AlphaFoldDB" id="A0A1M5VQX3"/>
<sequence length="240" mass="27819">MNNLMIDKGIEDIIRKYNELVKGIDSKAESSISRAYGGVIRAGKGKLVESMARQMVRIAWEYGLDRDISRLEMNAKKIKVPINQKYVNNLKENNVKQYISSNIEKFYYNAGTDVHVYIDNVFVMAIECKAYTENAMLKRILVDAELLKKYANIKKYVLLQLESQLGGDYCELKDIDSTIGSPSTRTLLSYFDVNIDIITLLKGERKVDRPIHRKEFFKELTYDSVKKAILFFIEELREFK</sequence>